<name>A0A238K9W6_9RHOB</name>
<keyword evidence="3" id="KW-1185">Reference proteome</keyword>
<keyword evidence="1" id="KW-0732">Signal</keyword>
<organism evidence="2 3">
    <name type="scientific">Maliponia aquimaris</name>
    <dbReference type="NCBI Taxonomy" id="1673631"/>
    <lineage>
        <taxon>Bacteria</taxon>
        <taxon>Pseudomonadati</taxon>
        <taxon>Pseudomonadota</taxon>
        <taxon>Alphaproteobacteria</taxon>
        <taxon>Rhodobacterales</taxon>
        <taxon>Paracoccaceae</taxon>
        <taxon>Maliponia</taxon>
    </lineage>
</organism>
<evidence type="ECO:0000313" key="3">
    <source>
        <dbReference type="Proteomes" id="UP000207598"/>
    </source>
</evidence>
<feature type="signal peptide" evidence="1">
    <location>
        <begin position="1"/>
        <end position="21"/>
    </location>
</feature>
<gene>
    <name evidence="2" type="ORF">MAA8898_01762</name>
</gene>
<dbReference type="OrthoDB" id="7847786at2"/>
<protein>
    <recommendedName>
        <fullName evidence="4">Invasion associated locus B (IalB) protein</fullName>
    </recommendedName>
</protein>
<dbReference type="EMBL" id="FXYF01000004">
    <property type="protein sequence ID" value="SMX38872.1"/>
    <property type="molecule type" value="Genomic_DNA"/>
</dbReference>
<proteinExistence type="predicted"/>
<evidence type="ECO:0000256" key="1">
    <source>
        <dbReference type="SAM" id="SignalP"/>
    </source>
</evidence>
<evidence type="ECO:0008006" key="4">
    <source>
        <dbReference type="Google" id="ProtNLM"/>
    </source>
</evidence>
<dbReference type="AlphaFoldDB" id="A0A238K9W6"/>
<sequence length="172" mass="19288">MTRFISFLALVASLLPLTASAEDYDTRTLMRRGQWQVDVTYSAGADAFWCTAGTENSATQRFNLVAYQNEAFALFIFDPRWNLEPRAVRFLVDIDKARWTIDGTGEGVGISLNMTDAETAVKFLVQLKRGNTLYVYNDRQQQQASFSLSGSSAAIDALFDCWDRITATPDPF</sequence>
<accession>A0A238K9W6</accession>
<dbReference type="Proteomes" id="UP000207598">
    <property type="component" value="Unassembled WGS sequence"/>
</dbReference>
<evidence type="ECO:0000313" key="2">
    <source>
        <dbReference type="EMBL" id="SMX38872.1"/>
    </source>
</evidence>
<reference evidence="2 3" key="1">
    <citation type="submission" date="2017-05" db="EMBL/GenBank/DDBJ databases">
        <authorList>
            <person name="Song R."/>
            <person name="Chenine A.L."/>
            <person name="Ruprecht R.M."/>
        </authorList>
    </citation>
    <scope>NUCLEOTIDE SEQUENCE [LARGE SCALE GENOMIC DNA]</scope>
    <source>
        <strain evidence="2 3">CECT 8898</strain>
    </source>
</reference>
<dbReference type="RefSeq" id="WP_094020599.1">
    <property type="nucleotide sequence ID" value="NZ_FXYF01000004.1"/>
</dbReference>
<feature type="chain" id="PRO_5011991715" description="Invasion associated locus B (IalB) protein" evidence="1">
    <location>
        <begin position="22"/>
        <end position="172"/>
    </location>
</feature>